<proteinExistence type="inferred from homology"/>
<keyword evidence="15" id="KW-1185">Reference proteome</keyword>
<accession>A0A4Q7V763</accession>
<comment type="pathway">
    <text evidence="2 11">Cofactor biosynthesis; (R)-pantothenate biosynthesis; (R)-pantoate from 3-methyl-2-oxobutanoate: step 2/2.</text>
</comment>
<gene>
    <name evidence="14" type="ORF">EV681_4106</name>
</gene>
<keyword evidence="7 11" id="KW-0521">NADP</keyword>
<dbReference type="PANTHER" id="PTHR21708">
    <property type="entry name" value="PROBABLE 2-DEHYDROPANTOATE 2-REDUCTASE"/>
    <property type="match status" value="1"/>
</dbReference>
<evidence type="ECO:0000256" key="10">
    <source>
        <dbReference type="ARBA" id="ARBA00048793"/>
    </source>
</evidence>
<dbReference type="Pfam" id="PF08546">
    <property type="entry name" value="ApbA_C"/>
    <property type="match status" value="1"/>
</dbReference>
<dbReference type="Pfam" id="PF02558">
    <property type="entry name" value="ApbA"/>
    <property type="match status" value="1"/>
</dbReference>
<protein>
    <recommendedName>
        <fullName evidence="5 11">2-dehydropantoate 2-reductase</fullName>
        <ecNumber evidence="4 11">1.1.1.169</ecNumber>
    </recommendedName>
    <alternativeName>
        <fullName evidence="9 11">Ketopantoate reductase</fullName>
    </alternativeName>
</protein>
<dbReference type="GO" id="GO:0008677">
    <property type="term" value="F:2-dehydropantoate 2-reductase activity"/>
    <property type="evidence" value="ECO:0007669"/>
    <property type="project" value="UniProtKB-EC"/>
</dbReference>
<evidence type="ECO:0000256" key="11">
    <source>
        <dbReference type="RuleBase" id="RU362068"/>
    </source>
</evidence>
<dbReference type="FunFam" id="3.40.50.720:FF:000307">
    <property type="entry name" value="2-dehydropantoate 2-reductase"/>
    <property type="match status" value="1"/>
</dbReference>
<comment type="similarity">
    <text evidence="3 11">Belongs to the ketopantoate reductase family.</text>
</comment>
<dbReference type="EMBL" id="SHKO01000004">
    <property type="protein sequence ID" value="RZT92195.1"/>
    <property type="molecule type" value="Genomic_DNA"/>
</dbReference>
<evidence type="ECO:0000313" key="15">
    <source>
        <dbReference type="Proteomes" id="UP000293398"/>
    </source>
</evidence>
<dbReference type="InterPro" id="IPR013752">
    <property type="entry name" value="KPA_reductase"/>
</dbReference>
<dbReference type="InterPro" id="IPR051402">
    <property type="entry name" value="KPR-Related"/>
</dbReference>
<dbReference type="Gene3D" id="3.40.50.720">
    <property type="entry name" value="NAD(P)-binding Rossmann-like Domain"/>
    <property type="match status" value="1"/>
</dbReference>
<feature type="domain" description="Ketopantoate reductase N-terminal" evidence="12">
    <location>
        <begin position="3"/>
        <end position="146"/>
    </location>
</feature>
<evidence type="ECO:0000256" key="8">
    <source>
        <dbReference type="ARBA" id="ARBA00023002"/>
    </source>
</evidence>
<evidence type="ECO:0000256" key="1">
    <source>
        <dbReference type="ARBA" id="ARBA00002919"/>
    </source>
</evidence>
<comment type="function">
    <text evidence="1 11">Catalyzes the NADPH-dependent reduction of ketopantoate into pantoic acid.</text>
</comment>
<evidence type="ECO:0000259" key="12">
    <source>
        <dbReference type="Pfam" id="PF02558"/>
    </source>
</evidence>
<dbReference type="SUPFAM" id="SSF48179">
    <property type="entry name" value="6-phosphogluconate dehydrogenase C-terminal domain-like"/>
    <property type="match status" value="1"/>
</dbReference>
<keyword evidence="6 11" id="KW-0566">Pantothenate biosynthesis</keyword>
<comment type="caution">
    <text evidence="14">The sequence shown here is derived from an EMBL/GenBank/DDBJ whole genome shotgun (WGS) entry which is preliminary data.</text>
</comment>
<feature type="domain" description="Ketopantoate reductase C-terminal" evidence="13">
    <location>
        <begin position="177"/>
        <end position="301"/>
    </location>
</feature>
<evidence type="ECO:0000259" key="13">
    <source>
        <dbReference type="Pfam" id="PF08546"/>
    </source>
</evidence>
<reference evidence="14 15" key="1">
    <citation type="submission" date="2019-02" db="EMBL/GenBank/DDBJ databases">
        <title>Genomic Encyclopedia of Type Strains, Phase IV (KMG-IV): sequencing the most valuable type-strain genomes for metagenomic binning, comparative biology and taxonomic classification.</title>
        <authorList>
            <person name="Goeker M."/>
        </authorList>
    </citation>
    <scope>NUCLEOTIDE SEQUENCE [LARGE SCALE GENOMIC DNA]</scope>
    <source>
        <strain evidence="14 15">DSM 23814</strain>
    </source>
</reference>
<dbReference type="Proteomes" id="UP000293398">
    <property type="component" value="Unassembled WGS sequence"/>
</dbReference>
<sequence>MRILIVGAGAIGGYYGARLLQAGADVTFLVRPRRAAHLAANGLHVYSELGNFSGPVATISTEELEPNYDLIVLSCKSYDLEATLQDIAPAMSDSTTLLPFLNGLAVYDRLDQMFGRARVLGGVAYIAVMLEPDGSIRHFGAADVVITGARSDSSTRIAQEFHALIRQSPGTRSLSANVDEVLWNKWVMLASGAVMTCLMRGTVGEILATDDGPKLMAQTMAECRAVANGEGIQFSTDDVQRVEARLLDRQSTWAASMMRDISQDAPRIEAQAIVGDMLVRAERHGLHTPLLRVAYCHLQVYQRRHDTPG</sequence>
<dbReference type="FunFam" id="1.10.1040.10:FF:000017">
    <property type="entry name" value="2-dehydropantoate 2-reductase"/>
    <property type="match status" value="1"/>
</dbReference>
<dbReference type="SUPFAM" id="SSF51735">
    <property type="entry name" value="NAD(P)-binding Rossmann-fold domains"/>
    <property type="match status" value="1"/>
</dbReference>
<dbReference type="NCBIfam" id="TIGR00745">
    <property type="entry name" value="apbA_panE"/>
    <property type="match status" value="1"/>
</dbReference>
<dbReference type="InterPro" id="IPR013332">
    <property type="entry name" value="KPR_N"/>
</dbReference>
<dbReference type="PANTHER" id="PTHR21708:SF26">
    <property type="entry name" value="2-DEHYDROPANTOATE 2-REDUCTASE"/>
    <property type="match status" value="1"/>
</dbReference>
<dbReference type="RefSeq" id="WP_128396264.1">
    <property type="nucleotide sequence ID" value="NZ_SHKO01000004.1"/>
</dbReference>
<evidence type="ECO:0000256" key="5">
    <source>
        <dbReference type="ARBA" id="ARBA00019465"/>
    </source>
</evidence>
<dbReference type="Gene3D" id="1.10.1040.10">
    <property type="entry name" value="N-(1-d-carboxylethyl)-l-norvaline Dehydrogenase, domain 2"/>
    <property type="match status" value="1"/>
</dbReference>
<dbReference type="EC" id="1.1.1.169" evidence="4 11"/>
<evidence type="ECO:0000256" key="2">
    <source>
        <dbReference type="ARBA" id="ARBA00004994"/>
    </source>
</evidence>
<dbReference type="GO" id="GO:0005737">
    <property type="term" value="C:cytoplasm"/>
    <property type="evidence" value="ECO:0007669"/>
    <property type="project" value="TreeGrafter"/>
</dbReference>
<comment type="catalytic activity">
    <reaction evidence="10 11">
        <text>(R)-pantoate + NADP(+) = 2-dehydropantoate + NADPH + H(+)</text>
        <dbReference type="Rhea" id="RHEA:16233"/>
        <dbReference type="ChEBI" id="CHEBI:11561"/>
        <dbReference type="ChEBI" id="CHEBI:15378"/>
        <dbReference type="ChEBI" id="CHEBI:15980"/>
        <dbReference type="ChEBI" id="CHEBI:57783"/>
        <dbReference type="ChEBI" id="CHEBI:58349"/>
        <dbReference type="EC" id="1.1.1.169"/>
    </reaction>
</comment>
<organism evidence="14 15">
    <name type="scientific">Advenella incenata</name>
    <dbReference type="NCBI Taxonomy" id="267800"/>
    <lineage>
        <taxon>Bacteria</taxon>
        <taxon>Pseudomonadati</taxon>
        <taxon>Pseudomonadota</taxon>
        <taxon>Betaproteobacteria</taxon>
        <taxon>Burkholderiales</taxon>
        <taxon>Alcaligenaceae</taxon>
    </lineage>
</organism>
<dbReference type="GO" id="GO:0015940">
    <property type="term" value="P:pantothenate biosynthetic process"/>
    <property type="evidence" value="ECO:0007669"/>
    <property type="project" value="UniProtKB-UniPathway"/>
</dbReference>
<dbReference type="UniPathway" id="UPA00028">
    <property type="reaction ID" value="UER00004"/>
</dbReference>
<dbReference type="OrthoDB" id="9796561at2"/>
<dbReference type="AlphaFoldDB" id="A0A4Q7V763"/>
<keyword evidence="8 11" id="KW-0560">Oxidoreductase</keyword>
<evidence type="ECO:0000256" key="3">
    <source>
        <dbReference type="ARBA" id="ARBA00007870"/>
    </source>
</evidence>
<evidence type="ECO:0000256" key="9">
    <source>
        <dbReference type="ARBA" id="ARBA00032024"/>
    </source>
</evidence>
<name>A0A4Q7V763_9BURK</name>
<evidence type="ECO:0000256" key="7">
    <source>
        <dbReference type="ARBA" id="ARBA00022857"/>
    </source>
</evidence>
<dbReference type="InterPro" id="IPR003710">
    <property type="entry name" value="ApbA"/>
</dbReference>
<evidence type="ECO:0000256" key="6">
    <source>
        <dbReference type="ARBA" id="ARBA00022655"/>
    </source>
</evidence>
<dbReference type="InterPro" id="IPR008927">
    <property type="entry name" value="6-PGluconate_DH-like_C_sf"/>
</dbReference>
<evidence type="ECO:0000256" key="4">
    <source>
        <dbReference type="ARBA" id="ARBA00013014"/>
    </source>
</evidence>
<dbReference type="InterPro" id="IPR013328">
    <property type="entry name" value="6PGD_dom2"/>
</dbReference>
<evidence type="ECO:0000313" key="14">
    <source>
        <dbReference type="EMBL" id="RZT92195.1"/>
    </source>
</evidence>
<dbReference type="InterPro" id="IPR036291">
    <property type="entry name" value="NAD(P)-bd_dom_sf"/>
</dbReference>